<comment type="function">
    <text evidence="2 10 12">Catalyzes the transfer of a dimethylallyl group onto the adenine at position 37 in tRNAs that read codons beginning with uridine, leading to the formation of N6-(dimethylallyl)adenosine (i(6)A).</text>
</comment>
<feature type="site" description="Interaction with substrate tRNA" evidence="10">
    <location>
        <position position="102"/>
    </location>
</feature>
<dbReference type="InterPro" id="IPR027417">
    <property type="entry name" value="P-loop_NTPase"/>
</dbReference>
<evidence type="ECO:0000256" key="10">
    <source>
        <dbReference type="HAMAP-Rule" id="MF_00185"/>
    </source>
</evidence>
<evidence type="ECO:0000256" key="2">
    <source>
        <dbReference type="ARBA" id="ARBA00003213"/>
    </source>
</evidence>
<dbReference type="RefSeq" id="WP_146958305.1">
    <property type="nucleotide sequence ID" value="NZ_CP042467.1"/>
</dbReference>
<dbReference type="HAMAP" id="MF_00185">
    <property type="entry name" value="IPP_trans"/>
    <property type="match status" value="1"/>
</dbReference>
<organism evidence="14 15">
    <name type="scientific">Microvenator marinus</name>
    <dbReference type="NCBI Taxonomy" id="2600177"/>
    <lineage>
        <taxon>Bacteria</taxon>
        <taxon>Deltaproteobacteria</taxon>
        <taxon>Bradymonadales</taxon>
        <taxon>Microvenatoraceae</taxon>
        <taxon>Microvenator</taxon>
    </lineage>
</organism>
<dbReference type="GO" id="GO:0005524">
    <property type="term" value="F:ATP binding"/>
    <property type="evidence" value="ECO:0007669"/>
    <property type="project" value="UniProtKB-UniRule"/>
</dbReference>
<dbReference type="EMBL" id="CP042467">
    <property type="protein sequence ID" value="QED26668.1"/>
    <property type="molecule type" value="Genomic_DNA"/>
</dbReference>
<evidence type="ECO:0000256" key="8">
    <source>
        <dbReference type="ARBA" id="ARBA00022842"/>
    </source>
</evidence>
<evidence type="ECO:0000313" key="14">
    <source>
        <dbReference type="EMBL" id="QED26668.1"/>
    </source>
</evidence>
<comment type="caution">
    <text evidence="10">Lacks conserved residue(s) required for the propagation of feature annotation.</text>
</comment>
<feature type="site" description="Interaction with substrate tRNA" evidence="10">
    <location>
        <position position="124"/>
    </location>
</feature>
<keyword evidence="8 10" id="KW-0460">Magnesium</keyword>
<dbReference type="OrthoDB" id="9776390at2"/>
<accession>A0A5B8XNZ2</accession>
<evidence type="ECO:0000256" key="3">
    <source>
        <dbReference type="ARBA" id="ARBA00005842"/>
    </source>
</evidence>
<name>A0A5B8XNZ2_9DELT</name>
<keyword evidence="4 10" id="KW-0808">Transferase</keyword>
<dbReference type="Gene3D" id="3.40.50.300">
    <property type="entry name" value="P-loop containing nucleotide triphosphate hydrolases"/>
    <property type="match status" value="1"/>
</dbReference>
<evidence type="ECO:0000256" key="6">
    <source>
        <dbReference type="ARBA" id="ARBA00022741"/>
    </source>
</evidence>
<evidence type="ECO:0000256" key="11">
    <source>
        <dbReference type="RuleBase" id="RU003783"/>
    </source>
</evidence>
<feature type="binding site" evidence="10">
    <location>
        <begin position="13"/>
        <end position="18"/>
    </location>
    <ligand>
        <name>substrate</name>
    </ligand>
</feature>
<evidence type="ECO:0000256" key="1">
    <source>
        <dbReference type="ARBA" id="ARBA00001946"/>
    </source>
</evidence>
<comment type="similarity">
    <text evidence="3 10 13">Belongs to the IPP transferase family.</text>
</comment>
<comment type="catalytic activity">
    <reaction evidence="9 10 11">
        <text>adenosine(37) in tRNA + dimethylallyl diphosphate = N(6)-dimethylallyladenosine(37) in tRNA + diphosphate</text>
        <dbReference type="Rhea" id="RHEA:26482"/>
        <dbReference type="Rhea" id="RHEA-COMP:10162"/>
        <dbReference type="Rhea" id="RHEA-COMP:10375"/>
        <dbReference type="ChEBI" id="CHEBI:33019"/>
        <dbReference type="ChEBI" id="CHEBI:57623"/>
        <dbReference type="ChEBI" id="CHEBI:74411"/>
        <dbReference type="ChEBI" id="CHEBI:74415"/>
        <dbReference type="EC" id="2.5.1.75"/>
    </reaction>
</comment>
<evidence type="ECO:0000256" key="4">
    <source>
        <dbReference type="ARBA" id="ARBA00022679"/>
    </source>
</evidence>
<protein>
    <recommendedName>
        <fullName evidence="10">tRNA dimethylallyltransferase</fullName>
        <ecNumber evidence="10">2.5.1.75</ecNumber>
    </recommendedName>
    <alternativeName>
        <fullName evidence="10">Dimethylallyl diphosphate:tRNA dimethylallyltransferase</fullName>
        <shortName evidence="10">DMAPP:tRNA dimethylallyltransferase</shortName>
        <shortName evidence="10">DMATase</shortName>
    </alternativeName>
    <alternativeName>
        <fullName evidence="10">Isopentenyl-diphosphate:tRNA isopentenyltransferase</fullName>
        <shortName evidence="10">IPP transferase</shortName>
        <shortName evidence="10">IPPT</shortName>
        <shortName evidence="10">IPTase</shortName>
    </alternativeName>
</protein>
<dbReference type="PANTHER" id="PTHR11088:SF60">
    <property type="entry name" value="TRNA DIMETHYLALLYLTRANSFERASE"/>
    <property type="match status" value="1"/>
</dbReference>
<evidence type="ECO:0000256" key="7">
    <source>
        <dbReference type="ARBA" id="ARBA00022840"/>
    </source>
</evidence>
<keyword evidence="15" id="KW-1185">Reference proteome</keyword>
<dbReference type="InterPro" id="IPR018022">
    <property type="entry name" value="IPT"/>
</dbReference>
<comment type="cofactor">
    <cofactor evidence="1 10">
        <name>Mg(2+)</name>
        <dbReference type="ChEBI" id="CHEBI:18420"/>
    </cofactor>
</comment>
<keyword evidence="6 10" id="KW-0547">Nucleotide-binding</keyword>
<proteinExistence type="inferred from homology"/>
<dbReference type="AlphaFoldDB" id="A0A5B8XNZ2"/>
<dbReference type="GO" id="GO:0006400">
    <property type="term" value="P:tRNA modification"/>
    <property type="evidence" value="ECO:0007669"/>
    <property type="project" value="TreeGrafter"/>
</dbReference>
<dbReference type="KEGG" id="bbae:FRD01_05290"/>
<gene>
    <name evidence="10 14" type="primary">miaA</name>
    <name evidence="14" type="ORF">FRD01_05290</name>
</gene>
<keyword evidence="7 10" id="KW-0067">ATP-binding</keyword>
<dbReference type="CDD" id="cd02019">
    <property type="entry name" value="NK"/>
    <property type="match status" value="1"/>
</dbReference>
<sequence length="328" mass="37034">MSLPSLIVIAGPTGVGKTRFALELAQAANAEIISVDSLQVYRGLDIGTAKASSEERAAVPHHLIDILSPDEDFNVADFMAQADKAVEDIVARGKNIIAAGGTNLYMRAFVHGLFDAPPPDDGIRARHKELANYYGVIWLYKELERVDPTLAARIHHQDLVRISRGLEVFEQTGTPLSRLQDAHNFQDPRFRAFKLALNRPRQSLYERINTRVDAMMQGGLMAEYDALIEGGFSPDLKPLMSLGYRHARFLREGTWSEPEMVSELQKDTRRFAKQQLSWLRSEPQIQWALAPELEDARIRARMLEDLCAFFEGEDPNLDWAQDQDPYKS</sequence>
<feature type="region of interest" description="Interaction with substrate tRNA" evidence="10">
    <location>
        <begin position="36"/>
        <end position="39"/>
    </location>
</feature>
<evidence type="ECO:0000256" key="13">
    <source>
        <dbReference type="RuleBase" id="RU003785"/>
    </source>
</evidence>
<evidence type="ECO:0000256" key="12">
    <source>
        <dbReference type="RuleBase" id="RU003784"/>
    </source>
</evidence>
<comment type="subunit">
    <text evidence="10">Monomer.</text>
</comment>
<dbReference type="NCBIfam" id="TIGR00174">
    <property type="entry name" value="miaA"/>
    <property type="match status" value="1"/>
</dbReference>
<dbReference type="PANTHER" id="PTHR11088">
    <property type="entry name" value="TRNA DIMETHYLALLYLTRANSFERASE"/>
    <property type="match status" value="1"/>
</dbReference>
<dbReference type="SUPFAM" id="SSF52540">
    <property type="entry name" value="P-loop containing nucleoside triphosphate hydrolases"/>
    <property type="match status" value="1"/>
</dbReference>
<dbReference type="EC" id="2.5.1.75" evidence="10"/>
<keyword evidence="5 10" id="KW-0819">tRNA processing</keyword>
<reference evidence="14 15" key="1">
    <citation type="submission" date="2019-08" db="EMBL/GenBank/DDBJ databases">
        <authorList>
            <person name="Liang Q."/>
        </authorList>
    </citation>
    <scope>NUCLEOTIDE SEQUENCE [LARGE SCALE GENOMIC DNA]</scope>
    <source>
        <strain evidence="14 15">V1718</strain>
    </source>
</reference>
<dbReference type="GO" id="GO:0052381">
    <property type="term" value="F:tRNA dimethylallyltransferase activity"/>
    <property type="evidence" value="ECO:0007669"/>
    <property type="project" value="UniProtKB-UniRule"/>
</dbReference>
<evidence type="ECO:0000256" key="5">
    <source>
        <dbReference type="ARBA" id="ARBA00022694"/>
    </source>
</evidence>
<feature type="binding site" evidence="10">
    <location>
        <begin position="11"/>
        <end position="18"/>
    </location>
    <ligand>
        <name>ATP</name>
        <dbReference type="ChEBI" id="CHEBI:30616"/>
    </ligand>
</feature>
<dbReference type="Proteomes" id="UP000321595">
    <property type="component" value="Chromosome"/>
</dbReference>
<dbReference type="Pfam" id="PF01715">
    <property type="entry name" value="IPPT"/>
    <property type="match status" value="1"/>
</dbReference>
<evidence type="ECO:0000256" key="9">
    <source>
        <dbReference type="ARBA" id="ARBA00049563"/>
    </source>
</evidence>
<evidence type="ECO:0000313" key="15">
    <source>
        <dbReference type="Proteomes" id="UP000321595"/>
    </source>
</evidence>
<dbReference type="Gene3D" id="1.10.20.140">
    <property type="match status" value="1"/>
</dbReference>
<dbReference type="InterPro" id="IPR039657">
    <property type="entry name" value="Dimethylallyltransferase"/>
</dbReference>